<evidence type="ECO:0000313" key="5">
    <source>
        <dbReference type="EMBL" id="MFC1800389.1"/>
    </source>
</evidence>
<feature type="non-terminal residue" evidence="5">
    <location>
        <position position="1"/>
    </location>
</feature>
<dbReference type="PANTHER" id="PTHR30480">
    <property type="entry name" value="BETA-HEXOSAMINIDASE-RELATED"/>
    <property type="match status" value="1"/>
</dbReference>
<keyword evidence="3" id="KW-0326">Glycosidase</keyword>
<reference evidence="5 6" key="1">
    <citation type="submission" date="2024-09" db="EMBL/GenBank/DDBJ databases">
        <authorList>
            <person name="D'Angelo T."/>
        </authorList>
    </citation>
    <scope>NUCLEOTIDE SEQUENCE [LARGE SCALE GENOMIC DNA]</scope>
    <source>
        <strain evidence="5">SAG AM-311-F02</strain>
    </source>
</reference>
<sequence length="437" mass="47629">YIVFRDALESTFEGSREKLAEARAGLREKGIEVLFMMDEEGGRVTQISDFFPPAPSPRAVAKTLLPEEIGPIYSHLAHHLCSLGIDVNLAPCLDVNTESMNPIIGSRAFGRTAKAVSLYGLTAFMSSRPYTAMVGKHFPGHGMTHADSHLELPLVDIDLKDIEATHLPPFADACGMGIDGLMISHCTYSALQDDKLPATLSRQVVGNVLRGRLGYRRLVITDSMDMDAITGTTDPEHASILAHKAGCDILLYTKYTPRFEKSFDGFVAALLSGDIDRRRLDTSLARRGALCKRMRSCEGRAASISRESYDALRDRVLSGSVMVNDRNKRLPLECDRVRLVSTHSEVRARIRPYAGSVSEACSPSDAAGGALLLWLMEPLKLSYSLECMKNAIAGSDVAVLVTSYHALAGLLPGCDVTITTLDTSPPTQDWILQLLFG</sequence>
<dbReference type="PANTHER" id="PTHR30480:SF14">
    <property type="entry name" value="HYDROLASE, PUTATIVE (AFU_ORTHOLOGUE AFUA_4G13770)-RELATED"/>
    <property type="match status" value="1"/>
</dbReference>
<dbReference type="InterPro" id="IPR017853">
    <property type="entry name" value="GH"/>
</dbReference>
<protein>
    <submittedName>
        <fullName evidence="5">Glycoside hydrolase family 3 N-terminal domain-containing protein</fullName>
    </submittedName>
</protein>
<dbReference type="SUPFAM" id="SSF51445">
    <property type="entry name" value="(Trans)glycosidases"/>
    <property type="match status" value="1"/>
</dbReference>
<comment type="caution">
    <text evidence="5">The sequence shown here is derived from an EMBL/GenBank/DDBJ whole genome shotgun (WGS) entry which is preliminary data.</text>
</comment>
<gene>
    <name evidence="5" type="ORF">ACFL2Z_05755</name>
</gene>
<dbReference type="GO" id="GO:0016787">
    <property type="term" value="F:hydrolase activity"/>
    <property type="evidence" value="ECO:0007669"/>
    <property type="project" value="UniProtKB-KW"/>
</dbReference>
<dbReference type="InterPro" id="IPR001764">
    <property type="entry name" value="Glyco_hydro_3_N"/>
</dbReference>
<evidence type="ECO:0000256" key="3">
    <source>
        <dbReference type="ARBA" id="ARBA00023295"/>
    </source>
</evidence>
<dbReference type="Proteomes" id="UP001594288">
    <property type="component" value="Unassembled WGS sequence"/>
</dbReference>
<proteinExistence type="inferred from homology"/>
<feature type="domain" description="Glycoside hydrolase family 3 N-terminal" evidence="4">
    <location>
        <begin position="26"/>
        <end position="286"/>
    </location>
</feature>
<evidence type="ECO:0000256" key="2">
    <source>
        <dbReference type="ARBA" id="ARBA00022801"/>
    </source>
</evidence>
<keyword evidence="6" id="KW-1185">Reference proteome</keyword>
<accession>A0ABV6YR58</accession>
<dbReference type="InterPro" id="IPR050226">
    <property type="entry name" value="NagZ_Beta-hexosaminidase"/>
</dbReference>
<dbReference type="Pfam" id="PF00933">
    <property type="entry name" value="Glyco_hydro_3"/>
    <property type="match status" value="1"/>
</dbReference>
<evidence type="ECO:0000313" key="6">
    <source>
        <dbReference type="Proteomes" id="UP001594288"/>
    </source>
</evidence>
<name>A0ABV6YR58_UNCEI</name>
<comment type="similarity">
    <text evidence="1">Belongs to the glycosyl hydrolase 3 family.</text>
</comment>
<organism evidence="5 6">
    <name type="scientific">Eiseniibacteriota bacterium</name>
    <dbReference type="NCBI Taxonomy" id="2212470"/>
    <lineage>
        <taxon>Bacteria</taxon>
        <taxon>Candidatus Eiseniibacteriota</taxon>
    </lineage>
</organism>
<keyword evidence="2 5" id="KW-0378">Hydrolase</keyword>
<dbReference type="EMBL" id="JBHPEI010000143">
    <property type="protein sequence ID" value="MFC1800389.1"/>
    <property type="molecule type" value="Genomic_DNA"/>
</dbReference>
<dbReference type="Gene3D" id="3.20.20.300">
    <property type="entry name" value="Glycoside hydrolase, family 3, N-terminal domain"/>
    <property type="match status" value="1"/>
</dbReference>
<evidence type="ECO:0000256" key="1">
    <source>
        <dbReference type="ARBA" id="ARBA00005336"/>
    </source>
</evidence>
<dbReference type="InterPro" id="IPR036962">
    <property type="entry name" value="Glyco_hydro_3_N_sf"/>
</dbReference>
<evidence type="ECO:0000259" key="4">
    <source>
        <dbReference type="Pfam" id="PF00933"/>
    </source>
</evidence>